<keyword evidence="3" id="KW-1185">Reference proteome</keyword>
<gene>
    <name evidence="2" type="ORF">NCI01_16495</name>
</gene>
<evidence type="ECO:0008006" key="4">
    <source>
        <dbReference type="Google" id="ProtNLM"/>
    </source>
</evidence>
<name>A0ABT1L1D1_9ACTN</name>
<sequence>MRPLAAVPPAVGLAVALGVVVLTGQGGGPTSVATPAVPEEMAGYSHLTGSVSSSPPGPVVALWQHGYGVEFLDFPQAVVLGADGASYRRVDVAEERAGGETQGDPAPMLLSPDGTRVAVGDHDVDRPDVVVVDLRTGATTRHALPAGRSVVPVAWSADGKTLASLVSDEATNPYSGGRITGDIALLDLPDDAAQVLGLDRSSTGAAFSPDGSEIAVEQSGAVTVVDLQDGGQRDLEVHGVLAGPAAWSPDGRLLAVTRTEPVAAPPGVDAPGIPTGLAFVDATGRGGDVPDPLRLDLTGPGRVLGWAGPEAVLTVVAVEGTDSCCGHDQQTLSVVPLDGAQPRTLMRMSDLASFGVGRFQLASSLAATLEVVDPDAVDRGPWPWLLRGVLAVATGLLAWMLVRAVVRRRAR</sequence>
<feature type="transmembrane region" description="Helical" evidence="1">
    <location>
        <begin position="384"/>
        <end position="406"/>
    </location>
</feature>
<dbReference type="Proteomes" id="UP001204524">
    <property type="component" value="Unassembled WGS sequence"/>
</dbReference>
<protein>
    <recommendedName>
        <fullName evidence="4">WD40 repeat domain-containing protein</fullName>
    </recommendedName>
</protein>
<keyword evidence="1" id="KW-0472">Membrane</keyword>
<comment type="caution">
    <text evidence="2">The sequence shown here is derived from an EMBL/GenBank/DDBJ whole genome shotgun (WGS) entry which is preliminary data.</text>
</comment>
<evidence type="ECO:0000313" key="2">
    <source>
        <dbReference type="EMBL" id="MCP3423404.1"/>
    </source>
</evidence>
<reference evidence="2 3" key="1">
    <citation type="submission" date="2022-06" db="EMBL/GenBank/DDBJ databases">
        <authorList>
            <person name="So Y."/>
        </authorList>
    </citation>
    <scope>NUCLEOTIDE SEQUENCE [LARGE SCALE GENOMIC DNA]</scope>
    <source>
        <strain evidence="2 3">STR3</strain>
    </source>
</reference>
<keyword evidence="1" id="KW-0812">Transmembrane</keyword>
<dbReference type="Gene3D" id="2.120.10.30">
    <property type="entry name" value="TolB, C-terminal domain"/>
    <property type="match status" value="1"/>
</dbReference>
<dbReference type="RefSeq" id="WP_254182579.1">
    <property type="nucleotide sequence ID" value="NZ_JANARS010000007.1"/>
</dbReference>
<dbReference type="PANTHER" id="PTHR47197:SF3">
    <property type="entry name" value="DIHYDRO-HEME D1 DEHYDROGENASE"/>
    <property type="match status" value="1"/>
</dbReference>
<dbReference type="InterPro" id="IPR051200">
    <property type="entry name" value="Host-pathogen_enzymatic-act"/>
</dbReference>
<evidence type="ECO:0000256" key="1">
    <source>
        <dbReference type="SAM" id="Phobius"/>
    </source>
</evidence>
<dbReference type="EMBL" id="JANARS010000007">
    <property type="protein sequence ID" value="MCP3423404.1"/>
    <property type="molecule type" value="Genomic_DNA"/>
</dbReference>
<organism evidence="2 3">
    <name type="scientific">Nocardioides pinisoli</name>
    <dbReference type="NCBI Taxonomy" id="2950279"/>
    <lineage>
        <taxon>Bacteria</taxon>
        <taxon>Bacillati</taxon>
        <taxon>Actinomycetota</taxon>
        <taxon>Actinomycetes</taxon>
        <taxon>Propionibacteriales</taxon>
        <taxon>Nocardioidaceae</taxon>
        <taxon>Nocardioides</taxon>
    </lineage>
</organism>
<dbReference type="SUPFAM" id="SSF82171">
    <property type="entry name" value="DPP6 N-terminal domain-like"/>
    <property type="match status" value="1"/>
</dbReference>
<dbReference type="InterPro" id="IPR011042">
    <property type="entry name" value="6-blade_b-propeller_TolB-like"/>
</dbReference>
<accession>A0ABT1L1D1</accession>
<evidence type="ECO:0000313" key="3">
    <source>
        <dbReference type="Proteomes" id="UP001204524"/>
    </source>
</evidence>
<keyword evidence="1" id="KW-1133">Transmembrane helix</keyword>
<dbReference type="PANTHER" id="PTHR47197">
    <property type="entry name" value="PROTEIN NIRF"/>
    <property type="match status" value="1"/>
</dbReference>
<proteinExistence type="predicted"/>